<proteinExistence type="predicted"/>
<feature type="domain" description="Polymerase/histidinol phosphatase N-terminal" evidence="1">
    <location>
        <begin position="3"/>
        <end position="73"/>
    </location>
</feature>
<dbReference type="Pfam" id="PF02811">
    <property type="entry name" value="PHP"/>
    <property type="match status" value="1"/>
</dbReference>
<dbReference type="InterPro" id="IPR052018">
    <property type="entry name" value="PHP_domain"/>
</dbReference>
<dbReference type="EMBL" id="QGGY01000003">
    <property type="protein sequence ID" value="PWJ77348.1"/>
    <property type="molecule type" value="Genomic_DNA"/>
</dbReference>
<dbReference type="GO" id="GO:0035312">
    <property type="term" value="F:5'-3' DNA exonuclease activity"/>
    <property type="evidence" value="ECO:0007669"/>
    <property type="project" value="TreeGrafter"/>
</dbReference>
<dbReference type="SUPFAM" id="SSF89550">
    <property type="entry name" value="PHP domain-like"/>
    <property type="match status" value="1"/>
</dbReference>
<dbReference type="InterPro" id="IPR004013">
    <property type="entry name" value="PHP_dom"/>
</dbReference>
<dbReference type="PANTHER" id="PTHR42924:SF3">
    <property type="entry name" value="POLYMERASE_HISTIDINOL PHOSPHATASE N-TERMINAL DOMAIN-CONTAINING PROTEIN"/>
    <property type="match status" value="1"/>
</dbReference>
<protein>
    <recommendedName>
        <fullName evidence="1">Polymerase/histidinol phosphatase N-terminal domain-containing protein</fullName>
    </recommendedName>
</protein>
<name>A0AB73T740_9FIRM</name>
<dbReference type="RefSeq" id="WP_109625453.1">
    <property type="nucleotide sequence ID" value="NZ_CABJAT010000007.1"/>
</dbReference>
<dbReference type="AlphaFoldDB" id="A0AB73T740"/>
<organism evidence="2 3">
    <name type="scientific">Murimonas intestini</name>
    <dbReference type="NCBI Taxonomy" id="1337051"/>
    <lineage>
        <taxon>Bacteria</taxon>
        <taxon>Bacillati</taxon>
        <taxon>Bacillota</taxon>
        <taxon>Clostridia</taxon>
        <taxon>Lachnospirales</taxon>
        <taxon>Lachnospiraceae</taxon>
        <taxon>Murimonas</taxon>
    </lineage>
</organism>
<dbReference type="PANTHER" id="PTHR42924">
    <property type="entry name" value="EXONUCLEASE"/>
    <property type="match status" value="1"/>
</dbReference>
<dbReference type="Pfam" id="PF13263">
    <property type="entry name" value="PHP_C"/>
    <property type="match status" value="1"/>
</dbReference>
<keyword evidence="3" id="KW-1185">Reference proteome</keyword>
<reference evidence="2 3" key="1">
    <citation type="submission" date="2018-05" db="EMBL/GenBank/DDBJ databases">
        <authorList>
            <person name="Goeker M."/>
            <person name="Huntemann M."/>
            <person name="Clum A."/>
            <person name="Pillay M."/>
            <person name="Palaniappan K."/>
            <person name="Varghese N."/>
            <person name="Mikhailova N."/>
            <person name="Stamatis D."/>
            <person name="Reddy T."/>
            <person name="Daum C."/>
            <person name="Shapiro N."/>
            <person name="Ivanova N."/>
            <person name="Kyrpides N."/>
            <person name="Woyke T."/>
        </authorList>
    </citation>
    <scope>NUCLEOTIDE SEQUENCE [LARGE SCALE GENOMIC DNA]</scope>
    <source>
        <strain evidence="2 3">DSM 26524</strain>
    </source>
</reference>
<gene>
    <name evidence="2" type="ORF">C7383_103192</name>
</gene>
<dbReference type="Gene3D" id="3.20.20.140">
    <property type="entry name" value="Metal-dependent hydrolases"/>
    <property type="match status" value="1"/>
</dbReference>
<evidence type="ECO:0000313" key="2">
    <source>
        <dbReference type="EMBL" id="PWJ77348.1"/>
    </source>
</evidence>
<dbReference type="CDD" id="cd07432">
    <property type="entry name" value="PHP_HisPPase"/>
    <property type="match status" value="1"/>
</dbReference>
<comment type="caution">
    <text evidence="2">The sequence shown here is derived from an EMBL/GenBank/DDBJ whole genome shotgun (WGS) entry which is preliminary data.</text>
</comment>
<dbReference type="Proteomes" id="UP000245412">
    <property type="component" value="Unassembled WGS sequence"/>
</dbReference>
<sequence length="267" mass="30286">MKMDMHCHTKEGSIDGKVSIEEYIGLLEEKGFGGMLITDHNSYKGYRHWRDHIKGKSHKDFVVLKGIEYDTSNAGHILVIMPEGMKLRILELRGMPVSLLITFVHAFGGILGPAHPCGEKYMSLANTRYYRKNRAVLAKFDFIEGFNSCEPVQANSEAMKLAEKYKKPVFGGSDSHRYDCVGTGFTDFQEEITCESQLIEYVRQKKPMEAGGVLYKGTTKEKIGAANHLLVYSFWLYNKSAAFLRSHKRRGQSRYLKLNMDHGNGKS</sequence>
<dbReference type="InterPro" id="IPR016195">
    <property type="entry name" value="Pol/histidinol_Pase-like"/>
</dbReference>
<evidence type="ECO:0000313" key="3">
    <source>
        <dbReference type="Proteomes" id="UP000245412"/>
    </source>
</evidence>
<accession>A0AB73T740</accession>
<evidence type="ECO:0000259" key="1">
    <source>
        <dbReference type="SMART" id="SM00481"/>
    </source>
</evidence>
<dbReference type="SMART" id="SM00481">
    <property type="entry name" value="POLIIIAc"/>
    <property type="match status" value="1"/>
</dbReference>
<dbReference type="GO" id="GO:0004534">
    <property type="term" value="F:5'-3' RNA exonuclease activity"/>
    <property type="evidence" value="ECO:0007669"/>
    <property type="project" value="TreeGrafter"/>
</dbReference>
<dbReference type="InterPro" id="IPR003141">
    <property type="entry name" value="Pol/His_phosphatase_N"/>
</dbReference>